<protein>
    <submittedName>
        <fullName evidence="3">Cyclic di-GMP phosphodiesterase response regulator RpfG</fullName>
        <ecNumber evidence="3">3.1.4.52</ecNumber>
    </submittedName>
    <submittedName>
        <fullName evidence="4">HD domain-containing protein</fullName>
    </submittedName>
</protein>
<organism evidence="3 6">
    <name type="scientific">Blautia wexlerae</name>
    <dbReference type="NCBI Taxonomy" id="418240"/>
    <lineage>
        <taxon>Bacteria</taxon>
        <taxon>Bacillati</taxon>
        <taxon>Bacillota</taxon>
        <taxon>Clostridia</taxon>
        <taxon>Lachnospirales</taxon>
        <taxon>Lachnospiraceae</taxon>
        <taxon>Blautia</taxon>
    </lineage>
</organism>
<gene>
    <name evidence="3" type="primary">rpfG_2</name>
    <name evidence="3" type="ORF">ERS852478_02516</name>
    <name evidence="5" type="ORF">GT712_02275</name>
    <name evidence="4" type="ORF">GT728_13310</name>
</gene>
<evidence type="ECO:0000256" key="1">
    <source>
        <dbReference type="SAM" id="MobiDB-lite"/>
    </source>
</evidence>
<evidence type="ECO:0000313" key="3">
    <source>
        <dbReference type="EMBL" id="CUO33629.1"/>
    </source>
</evidence>
<dbReference type="GeneID" id="75079392"/>
<evidence type="ECO:0000313" key="6">
    <source>
        <dbReference type="Proteomes" id="UP000095431"/>
    </source>
</evidence>
<proteinExistence type="predicted"/>
<evidence type="ECO:0000313" key="7">
    <source>
        <dbReference type="Proteomes" id="UP000477156"/>
    </source>
</evidence>
<dbReference type="PANTHER" id="PTHR43155">
    <property type="entry name" value="CYCLIC DI-GMP PHOSPHODIESTERASE PA4108-RELATED"/>
    <property type="match status" value="1"/>
</dbReference>
<dbReference type="Pfam" id="PF13487">
    <property type="entry name" value="HD_5"/>
    <property type="match status" value="1"/>
</dbReference>
<dbReference type="InterPro" id="IPR037522">
    <property type="entry name" value="HD_GYP_dom"/>
</dbReference>
<dbReference type="EC" id="3.1.4.52" evidence="3"/>
<dbReference type="SUPFAM" id="SSF109604">
    <property type="entry name" value="HD-domain/PDEase-like"/>
    <property type="match status" value="1"/>
</dbReference>
<name>A0A174EB04_9FIRM</name>
<dbReference type="Proteomes" id="UP000477156">
    <property type="component" value="Unassembled WGS sequence"/>
</dbReference>
<dbReference type="EMBL" id="WWVF01000003">
    <property type="protein sequence ID" value="MZS87948.1"/>
    <property type="molecule type" value="Genomic_DNA"/>
</dbReference>
<dbReference type="InterPro" id="IPR003607">
    <property type="entry name" value="HD/PDEase_dom"/>
</dbReference>
<dbReference type="InterPro" id="IPR006675">
    <property type="entry name" value="HDIG_dom"/>
</dbReference>
<dbReference type="PROSITE" id="PS51832">
    <property type="entry name" value="HD_GYP"/>
    <property type="match status" value="1"/>
</dbReference>
<dbReference type="AlphaFoldDB" id="A0A174EB04"/>
<reference evidence="3 6" key="1">
    <citation type="submission" date="2015-09" db="EMBL/GenBank/DDBJ databases">
        <authorList>
            <consortium name="Pathogen Informatics"/>
        </authorList>
    </citation>
    <scope>NUCLEOTIDE SEQUENCE [LARGE SCALE GENOMIC DNA]</scope>
    <source>
        <strain evidence="3 6">2789STDY5834863</strain>
    </source>
</reference>
<dbReference type="EMBL" id="WWVQ01000033">
    <property type="protein sequence ID" value="MZL34154.1"/>
    <property type="molecule type" value="Genomic_DNA"/>
</dbReference>
<feature type="compositionally biased region" description="Basic and acidic residues" evidence="1">
    <location>
        <begin position="200"/>
        <end position="220"/>
    </location>
</feature>
<evidence type="ECO:0000259" key="2">
    <source>
        <dbReference type="PROSITE" id="PS51832"/>
    </source>
</evidence>
<feature type="region of interest" description="Disordered" evidence="1">
    <location>
        <begin position="194"/>
        <end position="220"/>
    </location>
</feature>
<dbReference type="Gene3D" id="1.10.3210.10">
    <property type="entry name" value="Hypothetical protein af1432"/>
    <property type="match status" value="1"/>
</dbReference>
<dbReference type="PANTHER" id="PTHR43155:SF2">
    <property type="entry name" value="CYCLIC DI-GMP PHOSPHODIESTERASE PA4108"/>
    <property type="match status" value="1"/>
</dbReference>
<feature type="domain" description="HD-GYP" evidence="2">
    <location>
        <begin position="1"/>
        <end position="196"/>
    </location>
</feature>
<evidence type="ECO:0000313" key="8">
    <source>
        <dbReference type="Proteomes" id="UP000477285"/>
    </source>
</evidence>
<accession>A0A174EB04</accession>
<reference evidence="7 8" key="2">
    <citation type="journal article" date="2019" name="Nat. Med.">
        <title>A library of human gut bacterial isolates paired with longitudinal multiomics data enables mechanistic microbiome research.</title>
        <authorList>
            <person name="Poyet M."/>
            <person name="Groussin M."/>
            <person name="Gibbons S.M."/>
            <person name="Avila-Pacheco J."/>
            <person name="Jiang X."/>
            <person name="Kearney S.M."/>
            <person name="Perrotta A.R."/>
            <person name="Berdy B."/>
            <person name="Zhao S."/>
            <person name="Lieberman T.D."/>
            <person name="Swanson P.K."/>
            <person name="Smith M."/>
            <person name="Roesemann S."/>
            <person name="Alexander J.E."/>
            <person name="Rich S.A."/>
            <person name="Livny J."/>
            <person name="Vlamakis H."/>
            <person name="Clish C."/>
            <person name="Bullock K."/>
            <person name="Deik A."/>
            <person name="Scott J."/>
            <person name="Pierce K.A."/>
            <person name="Xavier R.J."/>
            <person name="Alm E.J."/>
        </authorList>
    </citation>
    <scope>NUCLEOTIDE SEQUENCE [LARGE SCALE GENOMIC DNA]</scope>
    <source>
        <strain evidence="4 8">BIOML-A1</strain>
        <strain evidence="5 7">BIOML-A12</strain>
    </source>
</reference>
<dbReference type="Proteomes" id="UP000095431">
    <property type="component" value="Unassembled WGS sequence"/>
</dbReference>
<dbReference type="EMBL" id="CYZN01000016">
    <property type="protein sequence ID" value="CUO33629.1"/>
    <property type="molecule type" value="Genomic_DNA"/>
</dbReference>
<dbReference type="NCBIfam" id="TIGR00277">
    <property type="entry name" value="HDIG"/>
    <property type="match status" value="1"/>
</dbReference>
<dbReference type="Proteomes" id="UP000477285">
    <property type="component" value="Unassembled WGS sequence"/>
</dbReference>
<evidence type="ECO:0000313" key="5">
    <source>
        <dbReference type="EMBL" id="MZS87948.1"/>
    </source>
</evidence>
<dbReference type="GO" id="GO:0071111">
    <property type="term" value="F:cyclic-guanylate-specific phosphodiesterase activity"/>
    <property type="evidence" value="ECO:0007669"/>
    <property type="project" value="UniProtKB-EC"/>
</dbReference>
<evidence type="ECO:0000313" key="4">
    <source>
        <dbReference type="EMBL" id="MZL34154.1"/>
    </source>
</evidence>
<sequence>MDTVQKTAAGSQQRILEFDLASELHHGMLVSNLAYAVAEEMGLPHEQCYELAIAGMLHDIGKLKLTSYINGQEQDPLVIEELKYVRMHSALGYEELKGQGYSDFVLESILYHHENYDGSGYPSNKAGDDIPIGARILRVCDVYAALISDRPYRRGFDISSVMELMIDEVKNFDMQVFLAFQRVVHNGDGQNFYKRGGQHGIKEETGNRYEGHFTKRDGNP</sequence>
<dbReference type="SMART" id="SM00471">
    <property type="entry name" value="HDc"/>
    <property type="match status" value="1"/>
</dbReference>
<dbReference type="RefSeq" id="WP_020994017.1">
    <property type="nucleotide sequence ID" value="NZ_AP031426.1"/>
</dbReference>
<dbReference type="eggNOG" id="COG2206">
    <property type="taxonomic scope" value="Bacteria"/>
</dbReference>
<dbReference type="CDD" id="cd00077">
    <property type="entry name" value="HDc"/>
    <property type="match status" value="1"/>
</dbReference>
<keyword evidence="3" id="KW-0378">Hydrolase</keyword>